<dbReference type="InterPro" id="IPR015943">
    <property type="entry name" value="WD40/YVTN_repeat-like_dom_sf"/>
</dbReference>
<dbReference type="Proteomes" id="UP000887565">
    <property type="component" value="Unplaced"/>
</dbReference>
<dbReference type="AlphaFoldDB" id="A0A915JB49"/>
<dbReference type="GO" id="GO:0030335">
    <property type="term" value="P:positive regulation of cell migration"/>
    <property type="evidence" value="ECO:0007669"/>
    <property type="project" value="TreeGrafter"/>
</dbReference>
<dbReference type="PANTHER" id="PTHR11036">
    <property type="entry name" value="SEMAPHORIN"/>
    <property type="match status" value="1"/>
</dbReference>
<evidence type="ECO:0000313" key="2">
    <source>
        <dbReference type="WBParaSite" id="nRc.2.0.1.t23382-RA"/>
    </source>
</evidence>
<dbReference type="GO" id="GO:0007411">
    <property type="term" value="P:axon guidance"/>
    <property type="evidence" value="ECO:0007669"/>
    <property type="project" value="TreeGrafter"/>
</dbReference>
<sequence>DKFAPGNASNIHLIVQYGPRLFVAVSDRIYIMNESFHVLMMIVDNVDETNVHRCVEMNGLSRDRCTNHVLFIHVFNDTEFFTCGTNALRPKCTYWQWDPKESKFEPKRIIDDDTIFLIADEPTNNKPIVNFDSTSNIVVTALRNSRKFHDAIIKVKLHPELKAWRTERYMDSLNGETILHCMHDFGLQLNYRETWGGCTTVTFDEGSTFTEPIMANNDNNINNMAGAKKLLTAEDRDAQINVPMDRRWRLAKDQIHLFIGDEMKEECL</sequence>
<dbReference type="GO" id="GO:0030215">
    <property type="term" value="F:semaphorin receptor binding"/>
    <property type="evidence" value="ECO:0007669"/>
    <property type="project" value="InterPro"/>
</dbReference>
<dbReference type="GO" id="GO:0045499">
    <property type="term" value="F:chemorepellent activity"/>
    <property type="evidence" value="ECO:0007669"/>
    <property type="project" value="TreeGrafter"/>
</dbReference>
<dbReference type="PANTHER" id="PTHR11036:SF127">
    <property type="entry name" value="SEMAPHORIN-1A"/>
    <property type="match status" value="1"/>
</dbReference>
<proteinExistence type="predicted"/>
<dbReference type="SUPFAM" id="SSF101912">
    <property type="entry name" value="Sema domain"/>
    <property type="match status" value="1"/>
</dbReference>
<organism evidence="1 2">
    <name type="scientific">Romanomermis culicivorax</name>
    <name type="common">Nematode worm</name>
    <dbReference type="NCBI Taxonomy" id="13658"/>
    <lineage>
        <taxon>Eukaryota</taxon>
        <taxon>Metazoa</taxon>
        <taxon>Ecdysozoa</taxon>
        <taxon>Nematoda</taxon>
        <taxon>Enoplea</taxon>
        <taxon>Dorylaimia</taxon>
        <taxon>Mermithida</taxon>
        <taxon>Mermithoidea</taxon>
        <taxon>Mermithidae</taxon>
        <taxon>Romanomermis</taxon>
    </lineage>
</organism>
<dbReference type="Gene3D" id="2.130.10.10">
    <property type="entry name" value="YVTN repeat-like/Quinoprotein amine dehydrogenase"/>
    <property type="match status" value="1"/>
</dbReference>
<protein>
    <submittedName>
        <fullName evidence="2">Uncharacterized protein</fullName>
    </submittedName>
</protein>
<dbReference type="InterPro" id="IPR036352">
    <property type="entry name" value="Semap_dom_sf"/>
</dbReference>
<name>A0A915JB49_ROMCU</name>
<dbReference type="WBParaSite" id="nRc.2.0.1.t23382-RA">
    <property type="protein sequence ID" value="nRc.2.0.1.t23382-RA"/>
    <property type="gene ID" value="nRc.2.0.1.g23382"/>
</dbReference>
<evidence type="ECO:0000313" key="1">
    <source>
        <dbReference type="Proteomes" id="UP000887565"/>
    </source>
</evidence>
<reference evidence="2" key="1">
    <citation type="submission" date="2022-11" db="UniProtKB">
        <authorList>
            <consortium name="WormBaseParasite"/>
        </authorList>
    </citation>
    <scope>IDENTIFICATION</scope>
</reference>
<keyword evidence="1" id="KW-1185">Reference proteome</keyword>
<dbReference type="GO" id="GO:0071526">
    <property type="term" value="P:semaphorin-plexin signaling pathway"/>
    <property type="evidence" value="ECO:0007669"/>
    <property type="project" value="TreeGrafter"/>
</dbReference>
<dbReference type="GO" id="GO:0005886">
    <property type="term" value="C:plasma membrane"/>
    <property type="evidence" value="ECO:0007669"/>
    <property type="project" value="TreeGrafter"/>
</dbReference>
<accession>A0A915JB49</accession>
<dbReference type="InterPro" id="IPR027231">
    <property type="entry name" value="Semaphorin"/>
</dbReference>